<comment type="caution">
    <text evidence="5">The sequence shown here is derived from an EMBL/GenBank/DDBJ whole genome shotgun (WGS) entry which is preliminary data.</text>
</comment>
<dbReference type="SMART" id="SM00342">
    <property type="entry name" value="HTH_ARAC"/>
    <property type="match status" value="1"/>
</dbReference>
<dbReference type="Pfam" id="PF12833">
    <property type="entry name" value="HTH_18"/>
    <property type="match status" value="1"/>
</dbReference>
<protein>
    <submittedName>
        <fullName evidence="5">Helix-turn-helix domain-containing protein</fullName>
    </submittedName>
</protein>
<dbReference type="OrthoDB" id="1156172at2"/>
<dbReference type="AlphaFoldDB" id="A0A6N8J4C1"/>
<dbReference type="GO" id="GO:0003700">
    <property type="term" value="F:DNA-binding transcription factor activity"/>
    <property type="evidence" value="ECO:0007669"/>
    <property type="project" value="InterPro"/>
</dbReference>
<dbReference type="Proteomes" id="UP000468388">
    <property type="component" value="Unassembled WGS sequence"/>
</dbReference>
<evidence type="ECO:0000256" key="1">
    <source>
        <dbReference type="ARBA" id="ARBA00023015"/>
    </source>
</evidence>
<gene>
    <name evidence="5" type="ORF">GO495_00565</name>
</gene>
<organism evidence="5 6">
    <name type="scientific">Chitinophaga oryziterrae</name>
    <dbReference type="NCBI Taxonomy" id="1031224"/>
    <lineage>
        <taxon>Bacteria</taxon>
        <taxon>Pseudomonadati</taxon>
        <taxon>Bacteroidota</taxon>
        <taxon>Chitinophagia</taxon>
        <taxon>Chitinophagales</taxon>
        <taxon>Chitinophagaceae</taxon>
        <taxon>Chitinophaga</taxon>
    </lineage>
</organism>
<dbReference type="EMBL" id="WRXO01000001">
    <property type="protein sequence ID" value="MVT39059.1"/>
    <property type="molecule type" value="Genomic_DNA"/>
</dbReference>
<keyword evidence="2" id="KW-0238">DNA-binding</keyword>
<evidence type="ECO:0000259" key="4">
    <source>
        <dbReference type="PROSITE" id="PS01124"/>
    </source>
</evidence>
<evidence type="ECO:0000313" key="6">
    <source>
        <dbReference type="Proteomes" id="UP000468388"/>
    </source>
</evidence>
<dbReference type="PANTHER" id="PTHR47893">
    <property type="entry name" value="REGULATORY PROTEIN PCHR"/>
    <property type="match status" value="1"/>
</dbReference>
<name>A0A6N8J4C1_9BACT</name>
<dbReference type="InterPro" id="IPR018062">
    <property type="entry name" value="HTH_AraC-typ_CS"/>
</dbReference>
<dbReference type="InterPro" id="IPR053142">
    <property type="entry name" value="PchR_regulatory_protein"/>
</dbReference>
<keyword evidence="1" id="KW-0805">Transcription regulation</keyword>
<dbReference type="RefSeq" id="WP_157297764.1">
    <property type="nucleotide sequence ID" value="NZ_BAAAZB010000005.1"/>
</dbReference>
<reference evidence="5 6" key="1">
    <citation type="submission" date="2019-12" db="EMBL/GenBank/DDBJ databases">
        <title>The draft genomic sequence of strain Chitinophaga oryziterrae JCM 16595.</title>
        <authorList>
            <person name="Zhang X."/>
        </authorList>
    </citation>
    <scope>NUCLEOTIDE SEQUENCE [LARGE SCALE GENOMIC DNA]</scope>
    <source>
        <strain evidence="5 6">JCM 16595</strain>
    </source>
</reference>
<dbReference type="PROSITE" id="PS00041">
    <property type="entry name" value="HTH_ARAC_FAMILY_1"/>
    <property type="match status" value="1"/>
</dbReference>
<dbReference type="InterPro" id="IPR018060">
    <property type="entry name" value="HTH_AraC"/>
</dbReference>
<dbReference type="PRINTS" id="PR00032">
    <property type="entry name" value="HTHARAC"/>
</dbReference>
<accession>A0A6N8J4C1</accession>
<proteinExistence type="predicted"/>
<dbReference type="InterPro" id="IPR009057">
    <property type="entry name" value="Homeodomain-like_sf"/>
</dbReference>
<evidence type="ECO:0000313" key="5">
    <source>
        <dbReference type="EMBL" id="MVT39059.1"/>
    </source>
</evidence>
<dbReference type="Gene3D" id="1.10.10.60">
    <property type="entry name" value="Homeodomain-like"/>
    <property type="match status" value="1"/>
</dbReference>
<dbReference type="InterPro" id="IPR020449">
    <property type="entry name" value="Tscrpt_reg_AraC-type_HTH"/>
</dbReference>
<sequence length="324" mass="37031">MLFEFVANHDFNFLSSFAQKFNIPFDGEKLIIPASLGEGSIRKIDLGPEFKLLLHQYTFKEEFVLKCVAPDDNHDIITILFHCNEDLAKLSIDGHAQIQFSKNTDAAVQITSSILDSETRFPANKEINFTVVGIRASLLSSLLSTDKPNNAIQMVTSGSPDFLFYESMSQDMRKLLHQLADTKEEINLSPFYYKIRVQELLYLLFEKLLKRQQRPVHKADIEKLFVVRAAVLSDLSNPPRLEDLAKMADMSETKMRDLFKQVFGNSIYNYFQKARMEEAAFKLKQAGYSVSEVGYQLGFSNLSHFSRLFEKHIGVKPKKYASGK</sequence>
<feature type="domain" description="HTH araC/xylS-type" evidence="4">
    <location>
        <begin position="225"/>
        <end position="323"/>
    </location>
</feature>
<dbReference type="SUPFAM" id="SSF46689">
    <property type="entry name" value="Homeodomain-like"/>
    <property type="match status" value="2"/>
</dbReference>
<keyword evidence="6" id="KW-1185">Reference proteome</keyword>
<evidence type="ECO:0000256" key="2">
    <source>
        <dbReference type="ARBA" id="ARBA00023125"/>
    </source>
</evidence>
<dbReference type="PROSITE" id="PS01124">
    <property type="entry name" value="HTH_ARAC_FAMILY_2"/>
    <property type="match status" value="1"/>
</dbReference>
<keyword evidence="3" id="KW-0804">Transcription</keyword>
<dbReference type="PANTHER" id="PTHR47893:SF1">
    <property type="entry name" value="REGULATORY PROTEIN PCHR"/>
    <property type="match status" value="1"/>
</dbReference>
<evidence type="ECO:0000256" key="3">
    <source>
        <dbReference type="ARBA" id="ARBA00023163"/>
    </source>
</evidence>
<dbReference type="GO" id="GO:0043565">
    <property type="term" value="F:sequence-specific DNA binding"/>
    <property type="evidence" value="ECO:0007669"/>
    <property type="project" value="InterPro"/>
</dbReference>